<sequence>MSMGNVLPIEMSTIEYAGCAIGYLGCGSIALGIKDVTCWCWYWYANHAKCKGKLRKKQLVASSSNPEYILAPNTAFVRHASCAISVTPNMKRTDGAFEWMARVKCSSAPSFFVPPPLLLFLFFSFEATREFCGLLTLFFAVKVPVTACDGECRYFHGGCVRR</sequence>
<evidence type="ECO:0000313" key="2">
    <source>
        <dbReference type="Proteomes" id="UP001054837"/>
    </source>
</evidence>
<evidence type="ECO:0000313" key="1">
    <source>
        <dbReference type="EMBL" id="GIY56732.1"/>
    </source>
</evidence>
<name>A0AAV4UFZ1_9ARAC</name>
<organism evidence="1 2">
    <name type="scientific">Caerostris darwini</name>
    <dbReference type="NCBI Taxonomy" id="1538125"/>
    <lineage>
        <taxon>Eukaryota</taxon>
        <taxon>Metazoa</taxon>
        <taxon>Ecdysozoa</taxon>
        <taxon>Arthropoda</taxon>
        <taxon>Chelicerata</taxon>
        <taxon>Arachnida</taxon>
        <taxon>Araneae</taxon>
        <taxon>Araneomorphae</taxon>
        <taxon>Entelegynae</taxon>
        <taxon>Araneoidea</taxon>
        <taxon>Araneidae</taxon>
        <taxon>Caerostris</taxon>
    </lineage>
</organism>
<dbReference type="AlphaFoldDB" id="A0AAV4UFZ1"/>
<reference evidence="1 2" key="1">
    <citation type="submission" date="2021-06" db="EMBL/GenBank/DDBJ databases">
        <title>Caerostris darwini draft genome.</title>
        <authorList>
            <person name="Kono N."/>
            <person name="Arakawa K."/>
        </authorList>
    </citation>
    <scope>NUCLEOTIDE SEQUENCE [LARGE SCALE GENOMIC DNA]</scope>
</reference>
<dbReference type="Proteomes" id="UP001054837">
    <property type="component" value="Unassembled WGS sequence"/>
</dbReference>
<comment type="caution">
    <text evidence="1">The sequence shown here is derived from an EMBL/GenBank/DDBJ whole genome shotgun (WGS) entry which is preliminary data.</text>
</comment>
<proteinExistence type="predicted"/>
<dbReference type="EMBL" id="BPLQ01011220">
    <property type="protein sequence ID" value="GIY56732.1"/>
    <property type="molecule type" value="Genomic_DNA"/>
</dbReference>
<gene>
    <name evidence="1" type="ORF">CDAR_235941</name>
</gene>
<keyword evidence="2" id="KW-1185">Reference proteome</keyword>
<protein>
    <submittedName>
        <fullName evidence="1">Uncharacterized protein</fullName>
    </submittedName>
</protein>
<accession>A0AAV4UFZ1</accession>